<evidence type="ECO:0000259" key="7">
    <source>
        <dbReference type="PROSITE" id="PS52019"/>
    </source>
</evidence>
<dbReference type="InterPro" id="IPR001227">
    <property type="entry name" value="Ac_transferase_dom_sf"/>
</dbReference>
<dbReference type="GO" id="GO:0006633">
    <property type="term" value="P:fatty acid biosynthetic process"/>
    <property type="evidence" value="ECO:0007669"/>
    <property type="project" value="TreeGrafter"/>
</dbReference>
<keyword evidence="3" id="KW-0597">Phosphoprotein</keyword>
<keyword evidence="6" id="KW-0732">Signal</keyword>
<dbReference type="InterPro" id="IPR042104">
    <property type="entry name" value="PKS_dehydratase_sf"/>
</dbReference>
<dbReference type="PROSITE" id="PS52019">
    <property type="entry name" value="PKS_MFAS_DH"/>
    <property type="match status" value="1"/>
</dbReference>
<protein>
    <recommendedName>
        <fullName evidence="7">PKS/mFAS DH domain-containing protein</fullName>
    </recommendedName>
</protein>
<dbReference type="Pfam" id="PF00550">
    <property type="entry name" value="PP-binding"/>
    <property type="match status" value="1"/>
</dbReference>
<feature type="chain" id="PRO_5042234345" description="PKS/mFAS DH domain-containing protein" evidence="6">
    <location>
        <begin position="18"/>
        <end position="1723"/>
    </location>
</feature>
<evidence type="ECO:0000256" key="2">
    <source>
        <dbReference type="ARBA" id="ARBA00022450"/>
    </source>
</evidence>
<dbReference type="InterPro" id="IPR016035">
    <property type="entry name" value="Acyl_Trfase/lysoPLipase"/>
</dbReference>
<dbReference type="Pfam" id="PF08659">
    <property type="entry name" value="KR"/>
    <property type="match status" value="1"/>
</dbReference>
<dbReference type="InterPro" id="IPR013968">
    <property type="entry name" value="PKS_KR"/>
</dbReference>
<comment type="pathway">
    <text evidence="1">Secondary metabolite biosynthesis.</text>
</comment>
<dbReference type="InterPro" id="IPR049900">
    <property type="entry name" value="PKS_mFAS_DH"/>
</dbReference>
<dbReference type="EMBL" id="JARKIE010000123">
    <property type="protein sequence ID" value="KAJ7680149.1"/>
    <property type="molecule type" value="Genomic_DNA"/>
</dbReference>
<reference evidence="8" key="1">
    <citation type="submission" date="2023-03" db="EMBL/GenBank/DDBJ databases">
        <title>Massive genome expansion in bonnet fungi (Mycena s.s.) driven by repeated elements and novel gene families across ecological guilds.</title>
        <authorList>
            <consortium name="Lawrence Berkeley National Laboratory"/>
            <person name="Harder C.B."/>
            <person name="Miyauchi S."/>
            <person name="Viragh M."/>
            <person name="Kuo A."/>
            <person name="Thoen E."/>
            <person name="Andreopoulos B."/>
            <person name="Lu D."/>
            <person name="Skrede I."/>
            <person name="Drula E."/>
            <person name="Henrissat B."/>
            <person name="Morin E."/>
            <person name="Kohler A."/>
            <person name="Barry K."/>
            <person name="LaButti K."/>
            <person name="Morin E."/>
            <person name="Salamov A."/>
            <person name="Lipzen A."/>
            <person name="Mereny Z."/>
            <person name="Hegedus B."/>
            <person name="Baldrian P."/>
            <person name="Stursova M."/>
            <person name="Weitz H."/>
            <person name="Taylor A."/>
            <person name="Grigoriev I.V."/>
            <person name="Nagy L.G."/>
            <person name="Martin F."/>
            <person name="Kauserud H."/>
        </authorList>
    </citation>
    <scope>NUCLEOTIDE SEQUENCE</scope>
    <source>
        <strain evidence="8">CBHHK067</strain>
    </source>
</reference>
<dbReference type="SUPFAM" id="SSF52151">
    <property type="entry name" value="FabD/lysophospholipase-like"/>
    <property type="match status" value="1"/>
</dbReference>
<dbReference type="Proteomes" id="UP001221757">
    <property type="component" value="Unassembled WGS sequence"/>
</dbReference>
<dbReference type="Pfam" id="PF14765">
    <property type="entry name" value="PS-DH"/>
    <property type="match status" value="1"/>
</dbReference>
<dbReference type="InterPro" id="IPR050091">
    <property type="entry name" value="PKS_NRPS_Biosynth_Enz"/>
</dbReference>
<keyword evidence="9" id="KW-1185">Reference proteome</keyword>
<evidence type="ECO:0000256" key="1">
    <source>
        <dbReference type="ARBA" id="ARBA00005179"/>
    </source>
</evidence>
<keyword evidence="4" id="KW-0808">Transferase</keyword>
<proteinExistence type="predicted"/>
<keyword evidence="2" id="KW-0596">Phosphopantetheine</keyword>
<comment type="caution">
    <text evidence="8">The sequence shown here is derived from an EMBL/GenBank/DDBJ whole genome shotgun (WGS) entry which is preliminary data.</text>
</comment>
<evidence type="ECO:0000256" key="3">
    <source>
        <dbReference type="ARBA" id="ARBA00022553"/>
    </source>
</evidence>
<evidence type="ECO:0000256" key="4">
    <source>
        <dbReference type="ARBA" id="ARBA00022679"/>
    </source>
</evidence>
<dbReference type="PANTHER" id="PTHR43775">
    <property type="entry name" value="FATTY ACID SYNTHASE"/>
    <property type="match status" value="1"/>
</dbReference>
<dbReference type="SUPFAM" id="SSF47336">
    <property type="entry name" value="ACP-like"/>
    <property type="match status" value="1"/>
</dbReference>
<evidence type="ECO:0000256" key="5">
    <source>
        <dbReference type="PROSITE-ProRule" id="PRU01363"/>
    </source>
</evidence>
<feature type="active site" description="Proton acceptor; for dehydratase activity" evidence="5">
    <location>
        <position position="237"/>
    </location>
</feature>
<dbReference type="InterPro" id="IPR009081">
    <property type="entry name" value="PP-bd_ACP"/>
</dbReference>
<dbReference type="InterPro" id="IPR057326">
    <property type="entry name" value="KR_dom"/>
</dbReference>
<feature type="domain" description="PKS/mFAS DH" evidence="7">
    <location>
        <begin position="201"/>
        <end position="492"/>
    </location>
</feature>
<feature type="region of interest" description="N-terminal hotdog fold" evidence="5">
    <location>
        <begin position="201"/>
        <end position="327"/>
    </location>
</feature>
<dbReference type="Pfam" id="PF00975">
    <property type="entry name" value="Thioesterase"/>
    <property type="match status" value="1"/>
</dbReference>
<dbReference type="SUPFAM" id="SSF51735">
    <property type="entry name" value="NAD(P)-binding Rossmann-fold domains"/>
    <property type="match status" value="1"/>
</dbReference>
<dbReference type="Gene3D" id="3.40.50.1820">
    <property type="entry name" value="alpha/beta hydrolase"/>
    <property type="match status" value="1"/>
</dbReference>
<feature type="active site" description="Proton donor; for dehydratase activity" evidence="5">
    <location>
        <position position="401"/>
    </location>
</feature>
<name>A0AAD7GD98_MYCRO</name>
<evidence type="ECO:0000256" key="6">
    <source>
        <dbReference type="SAM" id="SignalP"/>
    </source>
</evidence>
<dbReference type="InterPro" id="IPR036736">
    <property type="entry name" value="ACP-like_sf"/>
</dbReference>
<feature type="region of interest" description="C-terminal hotdog fold" evidence="5">
    <location>
        <begin position="340"/>
        <end position="492"/>
    </location>
</feature>
<organism evidence="8 9">
    <name type="scientific">Mycena rosella</name>
    <name type="common">Pink bonnet</name>
    <name type="synonym">Agaricus rosellus</name>
    <dbReference type="NCBI Taxonomy" id="1033263"/>
    <lineage>
        <taxon>Eukaryota</taxon>
        <taxon>Fungi</taxon>
        <taxon>Dikarya</taxon>
        <taxon>Basidiomycota</taxon>
        <taxon>Agaricomycotina</taxon>
        <taxon>Agaricomycetes</taxon>
        <taxon>Agaricomycetidae</taxon>
        <taxon>Agaricales</taxon>
        <taxon>Marasmiineae</taxon>
        <taxon>Mycenaceae</taxon>
        <taxon>Mycena</taxon>
    </lineage>
</organism>
<dbReference type="SMART" id="SM00822">
    <property type="entry name" value="PKS_KR"/>
    <property type="match status" value="1"/>
</dbReference>
<feature type="signal peptide" evidence="6">
    <location>
        <begin position="1"/>
        <end position="17"/>
    </location>
</feature>
<dbReference type="GO" id="GO:0004312">
    <property type="term" value="F:fatty acid synthase activity"/>
    <property type="evidence" value="ECO:0007669"/>
    <property type="project" value="TreeGrafter"/>
</dbReference>
<gene>
    <name evidence="8" type="ORF">B0H17DRAFT_1138758</name>
</gene>
<dbReference type="InterPro" id="IPR029058">
    <property type="entry name" value="AB_hydrolase_fold"/>
</dbReference>
<evidence type="ECO:0000313" key="9">
    <source>
        <dbReference type="Proteomes" id="UP001221757"/>
    </source>
</evidence>
<dbReference type="Gene3D" id="3.40.50.720">
    <property type="entry name" value="NAD(P)-binding Rossmann-like Domain"/>
    <property type="match status" value="1"/>
</dbReference>
<accession>A0AAD7GD98</accession>
<dbReference type="InterPro" id="IPR049551">
    <property type="entry name" value="PKS_DH_C"/>
</dbReference>
<dbReference type="Gene3D" id="3.40.366.10">
    <property type="entry name" value="Malonyl-Coenzyme A Acyl Carrier Protein, domain 2"/>
    <property type="match status" value="1"/>
</dbReference>
<dbReference type="SUPFAM" id="SSF53474">
    <property type="entry name" value="alpha/beta-Hydrolases"/>
    <property type="match status" value="1"/>
</dbReference>
<sequence>MLLNLLTLLLLTVQCLCCQFHHPRTTPSFSAITSECSNTAGCISRPPITRDILVPESPWSSGVILGNDMLFGSSLTGRLFQESFSMEYFWSNTRMPVLFSQAMKSLLHDIPNSIFVEIGPHPVLSNYIASLDNSLSITAPMRRSKSVESFHEVRTFLSAIGDLIVDGCNRVDFAVLNPQNTSRTPDPSPAYPFARKSVPYHPEFYDVKTDLTRRRNGPLNDPILGINSLTHPALAQHIIRDESIMPAAGYLEMVSVFYFHSAFEFDARYLWKVDFEHIMPLFSDRVLRVQVAHEGHYWSHPRLHAQGYMSPLVPTNDGDLNLDIIRGRCQVLDIKGAVDNLPIRTIHSLNNDRILRENGLLRSIRESVSTSHWMLLKRHRRTYKNTIYSAGNYNFHPVVFDSCLHALVHPVFTRNSNPSVYYLPSSVETVALHKSFKKQNLPPTLYTYAKLCRWDPEFLIWDLSILDAYGSRICTLTGLGVSLHPISPYVRSERHFKLIRQVKGNQQRSGTGADSSPELVLHFFQAHACPNLPRIQTTCVENGSMNYSEACLTIFRGVLKMITEVDHKQVVRVFIVYQGALAIQVLVLTLKESPDLPDIETECQKIEAPTSVFLDYTFGTMDDEPSILSGRVRKIRFDPNSRPEDQGLVCPTFDVVLVFGIASNWQPLTVMENLNRLLEPGGYLIIGQGPEQSAKNRSQPRREVKEEGAAETFAISAGSFWQQTALHANISRVELYPITANLDTFALETQKPSWPALPWNSATTEVPRVLDFAPGNILQHQRTIREFDDVPLWICATFGIDDGAALGFSRSLRRERNYPVYLVLFDPIWSAHTRLSIIGDLSESPDVEQELLIDVHGNAYVPLTHLSLVVGGLRGFVGYIVDSGTSAWLKGEFVVGVVASDQIANHFLVHEGQISASPASTSRDVHAASAVPIFLLAFSMGTDSIRNPDRLRGRKVLVTNAHEPTGRWLTTILLHHGVVPQTSSSEPTKIPLETIRQSHFIFSGYSSQEDLQVIQSGMTPDALAVWWNSSAPSCEVRRNPCIVGDAIGAMNLAALKPPLGSEIVSPSPEAHLPRNPLPVHAPLFKSDKSYLLVGGIGSLGLHIAWWMYQRGARRIILTSRSGEASLARDKNTAAIRLLTFLRTTPDLDLRLEECDAASSSATLTLVNSISPPVAGCILLAVRFSDRAFLSHTEDTFYVPFAAKEGAFRALEQALELMSLDFLIALSSVTGLFGSPGQTNYAGANTAVDALVQSYPNAFSIIAPAILDSNFLLNEKNLASDPRFTMWTAWGITSQQLCDCMEDGILALNHGGPSSMYLPDVDWEKLQHQLGDSPMYAHFVKGYKASQEPISKSSTSSMMDSVRHMVLKTLDVDPNEFDSEVPFTSYGLDSLSAGRLSFMLRPYAAITQVQLLADTSLDELYQRIELAEKSVSDPANNNKSQFDWTALNQSGKTVVPLVEGEGNPLIVIHGTSGNIVALLPLQERFDSPLWAIQTTPEIPFDSMEEMARFYFEKIKALRPVGPYRLAGFSGITLLAFQVARTFEQNGDHVVQFVMLDHFPTLYTLPSLFHLDEETIATTLPSRALLQQNLDLLVDLYRRDPSPSRATLAEELTNAFNGMSVREFARSYYEVFVKVVTMFTRFLSTGLPDDGTKVRIRLERWLAEVKAPVTVIVAENGFRQAVSPPDREDLGTRTSFPDARIVVVDSGHFSMYENDSVVEELQNGW</sequence>
<dbReference type="PANTHER" id="PTHR43775:SF37">
    <property type="entry name" value="SI:DKEY-61P9.11"/>
    <property type="match status" value="1"/>
</dbReference>
<dbReference type="Gene3D" id="3.10.129.110">
    <property type="entry name" value="Polyketide synthase dehydratase"/>
    <property type="match status" value="1"/>
</dbReference>
<dbReference type="Gene3D" id="3.30.70.3290">
    <property type="match status" value="1"/>
</dbReference>
<evidence type="ECO:0000313" key="8">
    <source>
        <dbReference type="EMBL" id="KAJ7680149.1"/>
    </source>
</evidence>
<dbReference type="Gene3D" id="1.10.1200.10">
    <property type="entry name" value="ACP-like"/>
    <property type="match status" value="1"/>
</dbReference>
<dbReference type="InterPro" id="IPR036291">
    <property type="entry name" value="NAD(P)-bd_dom_sf"/>
</dbReference>
<dbReference type="InterPro" id="IPR001031">
    <property type="entry name" value="Thioesterase"/>
</dbReference>